<organism evidence="3 4">
    <name type="scientific">Coraliomargarita akajimensis (strain DSM 45221 / IAM 15411 / JCM 23193 / KCTC 12865 / 04OKA010-24)</name>
    <dbReference type="NCBI Taxonomy" id="583355"/>
    <lineage>
        <taxon>Bacteria</taxon>
        <taxon>Pseudomonadati</taxon>
        <taxon>Verrucomicrobiota</taxon>
        <taxon>Opitutia</taxon>
        <taxon>Puniceicoccales</taxon>
        <taxon>Coraliomargaritaceae</taxon>
        <taxon>Coraliomargarita</taxon>
    </lineage>
</organism>
<keyword evidence="4" id="KW-1185">Reference proteome</keyword>
<evidence type="ECO:0000313" key="3">
    <source>
        <dbReference type="EMBL" id="ADE54265.1"/>
    </source>
</evidence>
<dbReference type="RefSeq" id="WP_013042987.1">
    <property type="nucleotide sequence ID" value="NC_014008.1"/>
</dbReference>
<feature type="region of interest" description="Disordered" evidence="1">
    <location>
        <begin position="36"/>
        <end position="68"/>
    </location>
</feature>
<keyword evidence="2" id="KW-1133">Transmembrane helix</keyword>
<evidence type="ECO:0000313" key="4">
    <source>
        <dbReference type="Proteomes" id="UP000000925"/>
    </source>
</evidence>
<dbReference type="Proteomes" id="UP000000925">
    <property type="component" value="Chromosome"/>
</dbReference>
<evidence type="ECO:0000256" key="1">
    <source>
        <dbReference type="SAM" id="MobiDB-lite"/>
    </source>
</evidence>
<reference evidence="3 4" key="1">
    <citation type="journal article" date="2010" name="Stand. Genomic Sci.">
        <title>Complete genome sequence of Coraliomargarita akajimensis type strain (04OKA010-24).</title>
        <authorList>
            <person name="Mavromatis K."/>
            <person name="Abt B."/>
            <person name="Brambilla E."/>
            <person name="Lapidus A."/>
            <person name="Copeland A."/>
            <person name="Deshpande S."/>
            <person name="Nolan M."/>
            <person name="Lucas S."/>
            <person name="Tice H."/>
            <person name="Cheng J.F."/>
            <person name="Han C."/>
            <person name="Detter J.C."/>
            <person name="Woyke T."/>
            <person name="Goodwin L."/>
            <person name="Pitluck S."/>
            <person name="Held B."/>
            <person name="Brettin T."/>
            <person name="Tapia R."/>
            <person name="Ivanova N."/>
            <person name="Mikhailova N."/>
            <person name="Pati A."/>
            <person name="Liolios K."/>
            <person name="Chen A."/>
            <person name="Palaniappan K."/>
            <person name="Land M."/>
            <person name="Hauser L."/>
            <person name="Chang Y.J."/>
            <person name="Jeffries C.D."/>
            <person name="Rohde M."/>
            <person name="Goker M."/>
            <person name="Bristow J."/>
            <person name="Eisen J.A."/>
            <person name="Markowitz V."/>
            <person name="Hugenholtz P."/>
            <person name="Klenk H.P."/>
            <person name="Kyrpides N.C."/>
        </authorList>
    </citation>
    <scope>NUCLEOTIDE SEQUENCE [LARGE SCALE GENOMIC DNA]</scope>
    <source>
        <strain evidence="4">DSM 45221 / IAM 15411 / JCM 23193 / KCTC 12865</strain>
    </source>
</reference>
<feature type="transmembrane region" description="Helical" evidence="2">
    <location>
        <begin position="90"/>
        <end position="113"/>
    </location>
</feature>
<sequence>MKSFDEFKESREKMDPSARKMNEHQWEQAYEAYQRVRGRGQSVEESTAEDSRSLPTGRRRSNGGKQTTQLRHLVRGRTAYANERRTVDTLYWVAVAVLVLIFLAQLGTVFTTVMMVRDIGDAPTGGMQSVRVIQWGALFTACLGLVIQVLTFWLVRMLAHVLIDIPDIALFRMTAAEATKAE</sequence>
<proteinExistence type="predicted"/>
<accession>D5EIJ9</accession>
<feature type="transmembrane region" description="Helical" evidence="2">
    <location>
        <begin position="133"/>
        <end position="155"/>
    </location>
</feature>
<name>D5EIJ9_CORAD</name>
<gene>
    <name evidence="3" type="ordered locus">Caka_1245</name>
</gene>
<dbReference type="AlphaFoldDB" id="D5EIJ9"/>
<dbReference type="EMBL" id="CP001998">
    <property type="protein sequence ID" value="ADE54265.1"/>
    <property type="molecule type" value="Genomic_DNA"/>
</dbReference>
<dbReference type="STRING" id="583355.Caka_1245"/>
<keyword evidence="2" id="KW-0472">Membrane</keyword>
<dbReference type="OrthoDB" id="192991at2"/>
<dbReference type="KEGG" id="caa:Caka_1245"/>
<dbReference type="HOGENOM" id="CLU_1479689_0_0_0"/>
<protein>
    <submittedName>
        <fullName evidence="3">Uncharacterized protein</fullName>
    </submittedName>
</protein>
<keyword evidence="2" id="KW-0812">Transmembrane</keyword>
<feature type="region of interest" description="Disordered" evidence="1">
    <location>
        <begin position="1"/>
        <end position="24"/>
    </location>
</feature>
<evidence type="ECO:0000256" key="2">
    <source>
        <dbReference type="SAM" id="Phobius"/>
    </source>
</evidence>